<feature type="compositionally biased region" description="Basic and acidic residues" evidence="8">
    <location>
        <begin position="720"/>
        <end position="731"/>
    </location>
</feature>
<protein>
    <recommendedName>
        <fullName evidence="10">ABC transporter domain-containing protein</fullName>
    </recommendedName>
</protein>
<dbReference type="PANTHER" id="PTHR48041:SF91">
    <property type="entry name" value="ABC TRANSPORTER G FAMILY MEMBER 28"/>
    <property type="match status" value="1"/>
</dbReference>
<dbReference type="InterPro" id="IPR050352">
    <property type="entry name" value="ABCG_transporters"/>
</dbReference>
<dbReference type="SUPFAM" id="SSF52540">
    <property type="entry name" value="P-loop containing nucleoside triphosphate hydrolases"/>
    <property type="match status" value="1"/>
</dbReference>
<evidence type="ECO:0000256" key="4">
    <source>
        <dbReference type="ARBA" id="ARBA00022741"/>
    </source>
</evidence>
<feature type="transmembrane region" description="Helical" evidence="9">
    <location>
        <begin position="299"/>
        <end position="322"/>
    </location>
</feature>
<accession>A0AAN6WM16</accession>
<reference evidence="11" key="1">
    <citation type="journal article" date="2023" name="Mol. Phylogenet. Evol.">
        <title>Genome-scale phylogeny and comparative genomics of the fungal order Sordariales.</title>
        <authorList>
            <person name="Hensen N."/>
            <person name="Bonometti L."/>
            <person name="Westerberg I."/>
            <person name="Brannstrom I.O."/>
            <person name="Guillou S."/>
            <person name="Cros-Aarteil S."/>
            <person name="Calhoun S."/>
            <person name="Haridas S."/>
            <person name="Kuo A."/>
            <person name="Mondo S."/>
            <person name="Pangilinan J."/>
            <person name="Riley R."/>
            <person name="LaButti K."/>
            <person name="Andreopoulos B."/>
            <person name="Lipzen A."/>
            <person name="Chen C."/>
            <person name="Yan M."/>
            <person name="Daum C."/>
            <person name="Ng V."/>
            <person name="Clum A."/>
            <person name="Steindorff A."/>
            <person name="Ohm R.A."/>
            <person name="Martin F."/>
            <person name="Silar P."/>
            <person name="Natvig D.O."/>
            <person name="Lalanne C."/>
            <person name="Gautier V."/>
            <person name="Ament-Velasquez S.L."/>
            <person name="Kruys A."/>
            <person name="Hutchinson M.I."/>
            <person name="Powell A.J."/>
            <person name="Barry K."/>
            <person name="Miller A.N."/>
            <person name="Grigoriev I.V."/>
            <person name="Debuchy R."/>
            <person name="Gladieux P."/>
            <person name="Hiltunen Thoren M."/>
            <person name="Johannesson H."/>
        </authorList>
    </citation>
    <scope>NUCLEOTIDE SEQUENCE</scope>
    <source>
        <strain evidence="11">PSN309</strain>
    </source>
</reference>
<keyword evidence="7 9" id="KW-0472">Membrane</keyword>
<dbReference type="CDD" id="cd03213">
    <property type="entry name" value="ABCG_EPDR"/>
    <property type="match status" value="1"/>
</dbReference>
<dbReference type="InterPro" id="IPR003439">
    <property type="entry name" value="ABC_transporter-like_ATP-bd"/>
</dbReference>
<evidence type="ECO:0000259" key="10">
    <source>
        <dbReference type="PROSITE" id="PS50893"/>
    </source>
</evidence>
<feature type="compositionally biased region" description="Polar residues" evidence="8">
    <location>
        <begin position="737"/>
        <end position="761"/>
    </location>
</feature>
<evidence type="ECO:0000256" key="7">
    <source>
        <dbReference type="ARBA" id="ARBA00023136"/>
    </source>
</evidence>
<feature type="transmembrane region" description="Helical" evidence="9">
    <location>
        <begin position="981"/>
        <end position="1000"/>
    </location>
</feature>
<evidence type="ECO:0000256" key="5">
    <source>
        <dbReference type="ARBA" id="ARBA00022840"/>
    </source>
</evidence>
<name>A0AAN6WM16_9PEZI</name>
<dbReference type="GO" id="GO:0005524">
    <property type="term" value="F:ATP binding"/>
    <property type="evidence" value="ECO:0007669"/>
    <property type="project" value="UniProtKB-KW"/>
</dbReference>
<keyword evidence="2" id="KW-0813">Transport</keyword>
<dbReference type="SMART" id="SM00382">
    <property type="entry name" value="AAA"/>
    <property type="match status" value="1"/>
</dbReference>
<dbReference type="InterPro" id="IPR003593">
    <property type="entry name" value="AAA+_ATPase"/>
</dbReference>
<dbReference type="InterPro" id="IPR043926">
    <property type="entry name" value="ABCG_dom"/>
</dbReference>
<feature type="transmembrane region" description="Helical" evidence="9">
    <location>
        <begin position="826"/>
        <end position="844"/>
    </location>
</feature>
<feature type="domain" description="ABC transporter" evidence="10">
    <location>
        <begin position="444"/>
        <end position="683"/>
    </location>
</feature>
<dbReference type="PROSITE" id="PS00211">
    <property type="entry name" value="ABC_TRANSPORTER_1"/>
    <property type="match status" value="1"/>
</dbReference>
<feature type="transmembrane region" description="Helical" evidence="9">
    <location>
        <begin position="930"/>
        <end position="951"/>
    </location>
</feature>
<dbReference type="EMBL" id="MU864521">
    <property type="protein sequence ID" value="KAK4183830.1"/>
    <property type="molecule type" value="Genomic_DNA"/>
</dbReference>
<dbReference type="AlphaFoldDB" id="A0AAN6WM16"/>
<dbReference type="InterPro" id="IPR027417">
    <property type="entry name" value="P-loop_NTPase"/>
</dbReference>
<dbReference type="GO" id="GO:0140359">
    <property type="term" value="F:ABC-type transporter activity"/>
    <property type="evidence" value="ECO:0007669"/>
    <property type="project" value="InterPro"/>
</dbReference>
<organism evidence="11 12">
    <name type="scientific">Podospora australis</name>
    <dbReference type="NCBI Taxonomy" id="1536484"/>
    <lineage>
        <taxon>Eukaryota</taxon>
        <taxon>Fungi</taxon>
        <taxon>Dikarya</taxon>
        <taxon>Ascomycota</taxon>
        <taxon>Pezizomycotina</taxon>
        <taxon>Sordariomycetes</taxon>
        <taxon>Sordariomycetidae</taxon>
        <taxon>Sordariales</taxon>
        <taxon>Podosporaceae</taxon>
        <taxon>Podospora</taxon>
    </lineage>
</organism>
<evidence type="ECO:0000313" key="12">
    <source>
        <dbReference type="Proteomes" id="UP001302126"/>
    </source>
</evidence>
<reference evidence="11" key="2">
    <citation type="submission" date="2023-05" db="EMBL/GenBank/DDBJ databases">
        <authorList>
            <consortium name="Lawrence Berkeley National Laboratory"/>
            <person name="Steindorff A."/>
            <person name="Hensen N."/>
            <person name="Bonometti L."/>
            <person name="Westerberg I."/>
            <person name="Brannstrom I.O."/>
            <person name="Guillou S."/>
            <person name="Cros-Aarteil S."/>
            <person name="Calhoun S."/>
            <person name="Haridas S."/>
            <person name="Kuo A."/>
            <person name="Mondo S."/>
            <person name="Pangilinan J."/>
            <person name="Riley R."/>
            <person name="Labutti K."/>
            <person name="Andreopoulos B."/>
            <person name="Lipzen A."/>
            <person name="Chen C."/>
            <person name="Yanf M."/>
            <person name="Daum C."/>
            <person name="Ng V."/>
            <person name="Clum A."/>
            <person name="Ohm R."/>
            <person name="Martin F."/>
            <person name="Silar P."/>
            <person name="Natvig D."/>
            <person name="Lalanne C."/>
            <person name="Gautier V."/>
            <person name="Ament-Velasquez S.L."/>
            <person name="Kruys A."/>
            <person name="Hutchinson M.I."/>
            <person name="Powell A.J."/>
            <person name="Barry K."/>
            <person name="Miller A.N."/>
            <person name="Grigoriev I.V."/>
            <person name="Debuchy R."/>
            <person name="Gladieux P."/>
            <person name="Thoren M.H."/>
            <person name="Johannesson H."/>
        </authorList>
    </citation>
    <scope>NUCLEOTIDE SEQUENCE</scope>
    <source>
        <strain evidence="11">PSN309</strain>
    </source>
</reference>
<evidence type="ECO:0000256" key="1">
    <source>
        <dbReference type="ARBA" id="ARBA00004141"/>
    </source>
</evidence>
<evidence type="ECO:0000256" key="6">
    <source>
        <dbReference type="ARBA" id="ARBA00022989"/>
    </source>
</evidence>
<dbReference type="Proteomes" id="UP001302126">
    <property type="component" value="Unassembled WGS sequence"/>
</dbReference>
<keyword evidence="5" id="KW-0067">ATP-binding</keyword>
<comment type="caution">
    <text evidence="11">The sequence shown here is derived from an EMBL/GenBank/DDBJ whole genome shotgun (WGS) entry which is preliminary data.</text>
</comment>
<evidence type="ECO:0000256" key="3">
    <source>
        <dbReference type="ARBA" id="ARBA00022692"/>
    </source>
</evidence>
<feature type="transmembrane region" description="Helical" evidence="9">
    <location>
        <begin position="876"/>
        <end position="896"/>
    </location>
</feature>
<evidence type="ECO:0000256" key="9">
    <source>
        <dbReference type="SAM" id="Phobius"/>
    </source>
</evidence>
<dbReference type="Pfam" id="PF19055">
    <property type="entry name" value="ABC2_membrane_7"/>
    <property type="match status" value="1"/>
</dbReference>
<evidence type="ECO:0000313" key="11">
    <source>
        <dbReference type="EMBL" id="KAK4183830.1"/>
    </source>
</evidence>
<dbReference type="GO" id="GO:0016887">
    <property type="term" value="F:ATP hydrolysis activity"/>
    <property type="evidence" value="ECO:0007669"/>
    <property type="project" value="InterPro"/>
</dbReference>
<evidence type="ECO:0000256" key="2">
    <source>
        <dbReference type="ARBA" id="ARBA00022448"/>
    </source>
</evidence>
<dbReference type="PROSITE" id="PS50893">
    <property type="entry name" value="ABC_TRANSPORTER_2"/>
    <property type="match status" value="1"/>
</dbReference>
<dbReference type="FunFam" id="3.40.50.300:FF:000367">
    <property type="entry name" value="ABC transporter G family member 24"/>
    <property type="match status" value="1"/>
</dbReference>
<dbReference type="PANTHER" id="PTHR48041">
    <property type="entry name" value="ABC TRANSPORTER G FAMILY MEMBER 28"/>
    <property type="match status" value="1"/>
</dbReference>
<keyword evidence="3 9" id="KW-0812">Transmembrane</keyword>
<proteinExistence type="predicted"/>
<keyword evidence="6 9" id="KW-1133">Transmembrane helix</keyword>
<sequence length="1082" mass="118374">MSRQSTVGDRATNRDEYLSAILGSGFTKDLQLPFLPVGEPTGPTFLDTEACLCRRQNVPRSSQNEKGRLLWRCIGNQTEQGSITLTPAGTSGKWFRPASGDERSAAEVLELPLYDASNPPAIDTWLRWDRPSGSMVAGDETLSIWDKACTGRNRTSFSTSYYKAAAQRDKKEVPVDAAPCWRAGAVPMRLQSANQWQETGCLEGFYCPNNTMNSLPQFCPPFAECQMARLGTIPCSINGRNIGMGPFEPIICQSGWYCPKGGQETFKCPAGHYCQPGAATPTPCAVGSICPEGSEYQRYMIPLAVLIVLDILLIIGMVVLRFRGGLSASARKHQHNIFAKPKETVSGLARAVTFRQYRRLSEEHKPLRSIDHEMAAVGDVDPHQRTDVWAGFQEALNMSSQAYRGEDVPSPTKEGLENSLPPQIRAFVDSMRKATDAVDIGLSFGYSQLAFQPKGSNRPILQDITGSIQAGSLTAVMGGSGAGKSTFVNVLMGKTDYTHGSVTVNGVPGKLKRYKKLIGYVPQDDVVLPELTVHENILHSARIRLPQTWSEDDIRNHVAAVIDCLELSHVRDSLVGSVGAPVISGGQRKRVSIGMELAAAPMSIFLDEPTSGLDATAASSIMRTLKAIARLGISVITIIHQPRMEIFEMLDNLILLGNGQHIYEGPEADVQPFFEKIGYHFPPHANYGDVVTDIITGHGRLYKKDGDISKDALIAHWKASRSEVQSHRPEPTLDVSRPSSSGSTNAASDPGSSEGQRSSFPDLQSTKSKLLARASRVSVLSVEGFNLVSRKAPVHRLIKKRGASRPKQLWLCLSRAMLQQYRSLSILWYELGLATLAGFLLGLAEQSKKGVLFSGLYHRPYDILSTAADFKSAPEIALLTAIAIGLVAAAPGVKVFSEEMLLHRREAEAGHSRVAYFLAKSISVLPRMTMACLHFTVPLLLLSVPIIPWGVSFLTNLLYFYCIFGLASCISMVVKREDAPLFATMIALITGILSGAAPPLSNVRNWNMVWLWRASPGVWLAEIYFGQLVAPLGYLYDTQMAAHNTGFNLDRLYYNVGILLAIGTIYRVLALIGLFAGKKWRI</sequence>
<feature type="transmembrane region" description="Helical" evidence="9">
    <location>
        <begin position="1052"/>
        <end position="1076"/>
    </location>
</feature>
<dbReference type="Gene3D" id="3.40.50.300">
    <property type="entry name" value="P-loop containing nucleotide triphosphate hydrolases"/>
    <property type="match status" value="1"/>
</dbReference>
<evidence type="ECO:0000256" key="8">
    <source>
        <dbReference type="SAM" id="MobiDB-lite"/>
    </source>
</evidence>
<comment type="subcellular location">
    <subcellularLocation>
        <location evidence="1">Membrane</location>
        <topology evidence="1">Multi-pass membrane protein</topology>
    </subcellularLocation>
</comment>
<keyword evidence="4" id="KW-0547">Nucleotide-binding</keyword>
<dbReference type="Pfam" id="PF00005">
    <property type="entry name" value="ABC_tran"/>
    <property type="match status" value="1"/>
</dbReference>
<feature type="region of interest" description="Disordered" evidence="8">
    <location>
        <begin position="720"/>
        <end position="761"/>
    </location>
</feature>
<gene>
    <name evidence="11" type="ORF">QBC35DRAFT_442609</name>
</gene>
<dbReference type="GO" id="GO:0016020">
    <property type="term" value="C:membrane"/>
    <property type="evidence" value="ECO:0007669"/>
    <property type="project" value="UniProtKB-SubCell"/>
</dbReference>
<feature type="transmembrane region" description="Helical" evidence="9">
    <location>
        <begin position="957"/>
        <end position="974"/>
    </location>
</feature>
<keyword evidence="12" id="KW-1185">Reference proteome</keyword>
<dbReference type="InterPro" id="IPR017871">
    <property type="entry name" value="ABC_transporter-like_CS"/>
</dbReference>